<dbReference type="GO" id="GO:1904262">
    <property type="term" value="P:negative regulation of TORC1 signaling"/>
    <property type="evidence" value="ECO:0007669"/>
    <property type="project" value="TreeGrafter"/>
</dbReference>
<proteinExistence type="predicted"/>
<evidence type="ECO:0008006" key="3">
    <source>
        <dbReference type="Google" id="ProtNLM"/>
    </source>
</evidence>
<dbReference type="PANTHER" id="PTHR31581:SF1">
    <property type="entry name" value="KICSTOR SUBUNIT 2"/>
    <property type="match status" value="1"/>
</dbReference>
<accession>A0AAV8VD94</accession>
<dbReference type="InterPro" id="IPR018544">
    <property type="entry name" value="KICS_2"/>
</dbReference>
<dbReference type="Proteomes" id="UP001159042">
    <property type="component" value="Unassembled WGS sequence"/>
</dbReference>
<organism evidence="1 2">
    <name type="scientific">Exocentrus adspersus</name>
    <dbReference type="NCBI Taxonomy" id="1586481"/>
    <lineage>
        <taxon>Eukaryota</taxon>
        <taxon>Metazoa</taxon>
        <taxon>Ecdysozoa</taxon>
        <taxon>Arthropoda</taxon>
        <taxon>Hexapoda</taxon>
        <taxon>Insecta</taxon>
        <taxon>Pterygota</taxon>
        <taxon>Neoptera</taxon>
        <taxon>Endopterygota</taxon>
        <taxon>Coleoptera</taxon>
        <taxon>Polyphaga</taxon>
        <taxon>Cucujiformia</taxon>
        <taxon>Chrysomeloidea</taxon>
        <taxon>Cerambycidae</taxon>
        <taxon>Lamiinae</taxon>
        <taxon>Acanthocinini</taxon>
        <taxon>Exocentrus</taxon>
    </lineage>
</organism>
<gene>
    <name evidence="1" type="ORF">NQ315_013199</name>
</gene>
<keyword evidence="2" id="KW-1185">Reference proteome</keyword>
<dbReference type="GO" id="GO:0034198">
    <property type="term" value="P:cellular response to amino acid starvation"/>
    <property type="evidence" value="ECO:0007669"/>
    <property type="project" value="TreeGrafter"/>
</dbReference>
<sequence>MIMEKEDEVLHIYFTHLSQLCYEKAKEHIEREKEPKVTVTSWNTLLNLLQHLALAEKSYMDIGFLQNKHKGFLRKDVST</sequence>
<dbReference type="Pfam" id="PF09404">
    <property type="entry name" value="C12orf66_like"/>
    <property type="match status" value="1"/>
</dbReference>
<comment type="caution">
    <text evidence="1">The sequence shown here is derived from an EMBL/GenBank/DDBJ whole genome shotgun (WGS) entry which is preliminary data.</text>
</comment>
<protein>
    <recommendedName>
        <fullName evidence="3">DUF664 domain-containing protein</fullName>
    </recommendedName>
</protein>
<dbReference type="AlphaFoldDB" id="A0AAV8VD94"/>
<dbReference type="GO" id="GO:0042149">
    <property type="term" value="P:cellular response to glucose starvation"/>
    <property type="evidence" value="ECO:0007669"/>
    <property type="project" value="TreeGrafter"/>
</dbReference>
<dbReference type="PANTHER" id="PTHR31581">
    <property type="entry name" value="KICSTOR COMPLEX PROTEIN C12ORF66"/>
    <property type="match status" value="1"/>
</dbReference>
<reference evidence="1 2" key="1">
    <citation type="journal article" date="2023" name="Insect Mol. Biol.">
        <title>Genome sequencing provides insights into the evolution of gene families encoding plant cell wall-degrading enzymes in longhorned beetles.</title>
        <authorList>
            <person name="Shin N.R."/>
            <person name="Okamura Y."/>
            <person name="Kirsch R."/>
            <person name="Pauchet Y."/>
        </authorList>
    </citation>
    <scope>NUCLEOTIDE SEQUENCE [LARGE SCALE GENOMIC DNA]</scope>
    <source>
        <strain evidence="1">EAD_L_NR</strain>
    </source>
</reference>
<dbReference type="GO" id="GO:0061462">
    <property type="term" value="P:protein localization to lysosome"/>
    <property type="evidence" value="ECO:0007669"/>
    <property type="project" value="TreeGrafter"/>
</dbReference>
<evidence type="ECO:0000313" key="2">
    <source>
        <dbReference type="Proteomes" id="UP001159042"/>
    </source>
</evidence>
<name>A0AAV8VD94_9CUCU</name>
<evidence type="ECO:0000313" key="1">
    <source>
        <dbReference type="EMBL" id="KAJ8912150.1"/>
    </source>
</evidence>
<dbReference type="EMBL" id="JANEYG010000144">
    <property type="protein sequence ID" value="KAJ8912150.1"/>
    <property type="molecule type" value="Genomic_DNA"/>
</dbReference>